<feature type="region of interest" description="Disordered" evidence="1">
    <location>
        <begin position="203"/>
        <end position="488"/>
    </location>
</feature>
<comment type="caution">
    <text evidence="3">The sequence shown here is derived from an EMBL/GenBank/DDBJ whole genome shotgun (WGS) entry which is preliminary data.</text>
</comment>
<feature type="compositionally biased region" description="Low complexity" evidence="1">
    <location>
        <begin position="229"/>
        <end position="243"/>
    </location>
</feature>
<name>A0A3S3NTK9_9MAGN</name>
<feature type="compositionally biased region" description="Pro residues" evidence="1">
    <location>
        <begin position="272"/>
        <end position="294"/>
    </location>
</feature>
<evidence type="ECO:0000259" key="2">
    <source>
        <dbReference type="Pfam" id="PF07223"/>
    </source>
</evidence>
<dbReference type="PANTHER" id="PTHR31805:SF14">
    <property type="entry name" value="RECEPTOR-LIKE KINASE, PUTATIVE (DUF1421)-RELATED"/>
    <property type="match status" value="1"/>
</dbReference>
<dbReference type="AlphaFoldDB" id="A0A3S3NTK9"/>
<reference evidence="3 4" key="1">
    <citation type="journal article" date="2019" name="Nat. Plants">
        <title>Stout camphor tree genome fills gaps in understanding of flowering plant genome evolution.</title>
        <authorList>
            <person name="Chaw S.M."/>
            <person name="Liu Y.C."/>
            <person name="Wu Y.W."/>
            <person name="Wang H.Y."/>
            <person name="Lin C.I."/>
            <person name="Wu C.S."/>
            <person name="Ke H.M."/>
            <person name="Chang L.Y."/>
            <person name="Hsu C.Y."/>
            <person name="Yang H.T."/>
            <person name="Sudianto E."/>
            <person name="Hsu M.H."/>
            <person name="Wu K.P."/>
            <person name="Wang L.N."/>
            <person name="Leebens-Mack J.H."/>
            <person name="Tsai I.J."/>
        </authorList>
    </citation>
    <scope>NUCLEOTIDE SEQUENCE [LARGE SCALE GENOMIC DNA]</scope>
    <source>
        <strain evidence="4">cv. Chaw 1501</strain>
        <tissue evidence="3">Young leaves</tissue>
    </source>
</reference>
<evidence type="ECO:0000256" key="1">
    <source>
        <dbReference type="SAM" id="MobiDB-lite"/>
    </source>
</evidence>
<feature type="compositionally biased region" description="Low complexity" evidence="1">
    <location>
        <begin position="355"/>
        <end position="367"/>
    </location>
</feature>
<feature type="domain" description="DUF1421" evidence="2">
    <location>
        <begin position="520"/>
        <end position="563"/>
    </location>
</feature>
<feature type="compositionally biased region" description="Pro residues" evidence="1">
    <location>
        <begin position="388"/>
        <end position="405"/>
    </location>
</feature>
<dbReference type="Pfam" id="PF07223">
    <property type="entry name" value="DUF1421"/>
    <property type="match status" value="1"/>
</dbReference>
<feature type="compositionally biased region" description="Low complexity" evidence="1">
    <location>
        <begin position="454"/>
        <end position="487"/>
    </location>
</feature>
<feature type="compositionally biased region" description="Pro residues" evidence="1">
    <location>
        <begin position="316"/>
        <end position="325"/>
    </location>
</feature>
<proteinExistence type="predicted"/>
<protein>
    <submittedName>
        <fullName evidence="3">Protein enabled</fullName>
    </submittedName>
</protein>
<sequence>MNSSQFMDKQITGLSGSQNHDFFELLNTQEDQNGEKKDEIFPSYDFQPIRPVGGPSGSAGNLEGGGSRAWTSADSKRNSSGFRPTYTSLEPHESAKFTLENDKSAHDAAIIAEIDRTMKKHADNLFHALEAVSARLSQLETRTHCLEESVDDLKVSLGNNNGSTDGKLRQLENVLREVQTGVQVLRDKHEIAEAQLQLAKLQAASKGDQQGENPNTMQADSLQQPTSVPLQTLQSLPPQSLQSLPPPQSLQSLPPPQSLQSLPLPATLQQPSLPPVLAPNAPPPPPQQNPPPVHVPTQLSSSQMPPIPTVAREQYYPPPSQPPEPTHQQYQMPAQQPTPAPQHYQAPTQVPPYTQPGQLPQQHQPHGSINPSQLQPPMSHHPEENAYNPPPATYPSSIRPPPSLTQPPIGSAPPQQFYGPNAHLYEPSGSRPSSGQLPIPAGYSPPAGPNFNDSYPYSGSPSHYSSSSMKPPQHSSASPPTSGSSYSRLPTAQVLPHALPTATSIGSGSGSGGTGNRVPIDDVVDKVATMGFSREQVRATVRKLTENGQSVDLNVVLDKLMNDGEIIQPQKGWFGR</sequence>
<evidence type="ECO:0000313" key="4">
    <source>
        <dbReference type="Proteomes" id="UP000283530"/>
    </source>
</evidence>
<feature type="compositionally biased region" description="Gly residues" evidence="1">
    <location>
        <begin position="54"/>
        <end position="67"/>
    </location>
</feature>
<accession>A0A3S3NTK9</accession>
<evidence type="ECO:0000313" key="3">
    <source>
        <dbReference type="EMBL" id="RWR94065.1"/>
    </source>
</evidence>
<dbReference type="OrthoDB" id="515416at2759"/>
<dbReference type="PANTHER" id="PTHR31805">
    <property type="entry name" value="RECEPTOR-LIKE KINASE, PUTATIVE (DUF1421)-RELATED"/>
    <property type="match status" value="1"/>
</dbReference>
<keyword evidence="4" id="KW-1185">Reference proteome</keyword>
<organism evidence="3 4">
    <name type="scientific">Cinnamomum micranthum f. kanehirae</name>
    <dbReference type="NCBI Taxonomy" id="337451"/>
    <lineage>
        <taxon>Eukaryota</taxon>
        <taxon>Viridiplantae</taxon>
        <taxon>Streptophyta</taxon>
        <taxon>Embryophyta</taxon>
        <taxon>Tracheophyta</taxon>
        <taxon>Spermatophyta</taxon>
        <taxon>Magnoliopsida</taxon>
        <taxon>Magnoliidae</taxon>
        <taxon>Laurales</taxon>
        <taxon>Lauraceae</taxon>
        <taxon>Cinnamomum</taxon>
    </lineage>
</organism>
<feature type="compositionally biased region" description="Pro residues" evidence="1">
    <location>
        <begin position="244"/>
        <end position="257"/>
    </location>
</feature>
<gene>
    <name evidence="3" type="ORF">CKAN_02334500</name>
</gene>
<feature type="compositionally biased region" description="Low complexity" evidence="1">
    <location>
        <begin position="258"/>
        <end position="271"/>
    </location>
</feature>
<dbReference type="Proteomes" id="UP000283530">
    <property type="component" value="Unassembled WGS sequence"/>
</dbReference>
<feature type="region of interest" description="Disordered" evidence="1">
    <location>
        <begin position="53"/>
        <end position="89"/>
    </location>
</feature>
<feature type="compositionally biased region" description="Polar residues" evidence="1">
    <location>
        <begin position="207"/>
        <end position="228"/>
    </location>
</feature>
<dbReference type="InterPro" id="IPR010820">
    <property type="entry name" value="DUF1421"/>
</dbReference>
<dbReference type="STRING" id="337451.A0A3S3NTK9"/>
<dbReference type="EMBL" id="QPKB01000010">
    <property type="protein sequence ID" value="RWR94065.1"/>
    <property type="molecule type" value="Genomic_DNA"/>
</dbReference>
<feature type="compositionally biased region" description="Low complexity" evidence="1">
    <location>
        <begin position="326"/>
        <end position="348"/>
    </location>
</feature>
<feature type="compositionally biased region" description="Polar residues" evidence="1">
    <location>
        <begin position="69"/>
        <end position="88"/>
    </location>
</feature>